<accession>A0A1G9SEH9</accession>
<dbReference type="eggNOG" id="COG2329">
    <property type="taxonomic scope" value="Bacteria"/>
</dbReference>
<name>A0A1G9SEH9_ALLAB</name>
<evidence type="ECO:0008006" key="3">
    <source>
        <dbReference type="Google" id="ProtNLM"/>
    </source>
</evidence>
<evidence type="ECO:0000313" key="1">
    <source>
        <dbReference type="EMBL" id="SDM33727.1"/>
    </source>
</evidence>
<sequence length="117" mass="13193">MSSIQRPVVRMWHGSVPVDQAEPFHRHLLANAIAEMRSIEGFLDATVLHRPEGDRVRITLLTTWAGSEAVRRYAGNDTDAARDYPGDDHFGLVPDPHVTHFELAYRLTEQTFPATSK</sequence>
<dbReference type="STRING" id="211114.SAMN04489726_1106"/>
<dbReference type="OrthoDB" id="7210869at2"/>
<evidence type="ECO:0000313" key="2">
    <source>
        <dbReference type="Proteomes" id="UP000183376"/>
    </source>
</evidence>
<dbReference type="RefSeq" id="WP_063766720.1">
    <property type="nucleotide sequence ID" value="NZ_JOEF01000062.1"/>
</dbReference>
<dbReference type="InterPro" id="IPR011008">
    <property type="entry name" value="Dimeric_a/b-barrel"/>
</dbReference>
<dbReference type="EMBL" id="LT629701">
    <property type="protein sequence ID" value="SDM33727.1"/>
    <property type="molecule type" value="Genomic_DNA"/>
</dbReference>
<reference evidence="1 2" key="1">
    <citation type="submission" date="2016-10" db="EMBL/GenBank/DDBJ databases">
        <authorList>
            <person name="de Groot N.N."/>
        </authorList>
    </citation>
    <scope>NUCLEOTIDE SEQUENCE [LARGE SCALE GENOMIC DNA]</scope>
    <source>
        <strain evidence="1 2">DSM 44149</strain>
    </source>
</reference>
<dbReference type="AlphaFoldDB" id="A0A1G9SEH9"/>
<gene>
    <name evidence="1" type="ORF">SAMN04489726_1106</name>
</gene>
<dbReference type="Proteomes" id="UP000183376">
    <property type="component" value="Chromosome I"/>
</dbReference>
<keyword evidence="2" id="KW-1185">Reference proteome</keyword>
<proteinExistence type="predicted"/>
<dbReference type="Gene3D" id="3.30.70.100">
    <property type="match status" value="1"/>
</dbReference>
<dbReference type="SUPFAM" id="SSF54909">
    <property type="entry name" value="Dimeric alpha+beta barrel"/>
    <property type="match status" value="1"/>
</dbReference>
<organism evidence="1 2">
    <name type="scientific">Allokutzneria albata</name>
    <name type="common">Kibdelosporangium albatum</name>
    <dbReference type="NCBI Taxonomy" id="211114"/>
    <lineage>
        <taxon>Bacteria</taxon>
        <taxon>Bacillati</taxon>
        <taxon>Actinomycetota</taxon>
        <taxon>Actinomycetes</taxon>
        <taxon>Pseudonocardiales</taxon>
        <taxon>Pseudonocardiaceae</taxon>
        <taxon>Allokutzneria</taxon>
    </lineage>
</organism>
<protein>
    <recommendedName>
        <fullName evidence="3">Antibiotic biosynthesis monooxygenase</fullName>
    </recommendedName>
</protein>